<dbReference type="SUPFAM" id="SSF53335">
    <property type="entry name" value="S-adenosyl-L-methionine-dependent methyltransferases"/>
    <property type="match status" value="1"/>
</dbReference>
<dbReference type="InterPro" id="IPR002052">
    <property type="entry name" value="DNA_methylase_N6_adenine_CS"/>
</dbReference>
<dbReference type="EMBL" id="CP019058">
    <property type="protein sequence ID" value="APW19358.1"/>
    <property type="molecule type" value="Genomic_DNA"/>
</dbReference>
<reference evidence="7" key="1">
    <citation type="submission" date="2017-01" db="EMBL/GenBank/DDBJ databases">
        <title>Gardnerella vaginalis bacteremia associated with severe acute encephalopathy in a young female patient: Case Report and characterization of the isolate.</title>
        <authorList>
            <person name="Tankovic J."/>
            <person name="Timinskas A."/>
            <person name="Zilnyte M."/>
            <person name="Janulaitiene M."/>
            <person name="Zvirbliene A."/>
            <person name="Pleckaityte M."/>
        </authorList>
    </citation>
    <scope>NUCLEOTIDE SEQUENCE [LARGE SCALE GENOMIC DNA]</scope>
    <source>
        <strain evidence="7">GV37</strain>
    </source>
</reference>
<keyword evidence="7" id="KW-1185">Reference proteome</keyword>
<dbReference type="PRINTS" id="PR00508">
    <property type="entry name" value="S21N4MTFRASE"/>
</dbReference>
<proteinExistence type="inferred from homology"/>
<evidence type="ECO:0000259" key="5">
    <source>
        <dbReference type="Pfam" id="PF01555"/>
    </source>
</evidence>
<evidence type="ECO:0000256" key="4">
    <source>
        <dbReference type="RuleBase" id="RU362026"/>
    </source>
</evidence>
<dbReference type="Pfam" id="PF01555">
    <property type="entry name" value="N6_N4_Mtase"/>
    <property type="match status" value="1"/>
</dbReference>
<evidence type="ECO:0000256" key="1">
    <source>
        <dbReference type="ARBA" id="ARBA00006594"/>
    </source>
</evidence>
<dbReference type="InterPro" id="IPR001091">
    <property type="entry name" value="RM_Methyltransferase"/>
</dbReference>
<evidence type="ECO:0000256" key="2">
    <source>
        <dbReference type="ARBA" id="ARBA00022603"/>
    </source>
</evidence>
<comment type="similarity">
    <text evidence="1 4">Belongs to the N(4)/N(6)-methyltransferase family.</text>
</comment>
<sequence>MDNLRAKSIDLIVTDPPYNLGSFMKTRDTNLKKMRDNFFAAAGWDDMGFEEWKKSMESFFELSSRVMKKGGSMIVFMAIIKVETIIKLAEEYGFYYKTTGIWHKTNPMPRNMNLHFVNSTEAWVYFTYKTKTGTFNNGGAMFHDFIETSVTPNSERKYGKHPTQKPESLMQHFVEILSNPGDNILDPFMGSGTTGVVSKRAGRNFIGIELNSEYYNIAKSRIEGK</sequence>
<name>A0ABM6GKN8_9BIFI</name>
<keyword evidence="2" id="KW-0489">Methyltransferase</keyword>
<evidence type="ECO:0000256" key="3">
    <source>
        <dbReference type="ARBA" id="ARBA00022679"/>
    </source>
</evidence>
<dbReference type="PANTHER" id="PTHR13370:SF3">
    <property type="entry name" value="TRNA (GUANINE(10)-N2)-METHYLTRANSFERASE HOMOLOG"/>
    <property type="match status" value="1"/>
</dbReference>
<dbReference type="EC" id="2.1.1.-" evidence="4"/>
<evidence type="ECO:0000313" key="6">
    <source>
        <dbReference type="EMBL" id="APW19358.1"/>
    </source>
</evidence>
<dbReference type="InterPro" id="IPR029063">
    <property type="entry name" value="SAM-dependent_MTases_sf"/>
</dbReference>
<accession>A0ABM6GKN8</accession>
<gene>
    <name evidence="6" type="ORF">BVL65_03105</name>
</gene>
<dbReference type="Proteomes" id="UP000186260">
    <property type="component" value="Chromosome"/>
</dbReference>
<keyword evidence="3" id="KW-0808">Transferase</keyword>
<feature type="domain" description="DNA methylase N-4/N-6" evidence="5">
    <location>
        <begin position="9"/>
        <end position="219"/>
    </location>
</feature>
<dbReference type="PROSITE" id="PS00092">
    <property type="entry name" value="N6_MTASE"/>
    <property type="match status" value="1"/>
</dbReference>
<dbReference type="Gene3D" id="3.40.50.150">
    <property type="entry name" value="Vaccinia Virus protein VP39"/>
    <property type="match status" value="1"/>
</dbReference>
<dbReference type="PANTHER" id="PTHR13370">
    <property type="entry name" value="RNA METHYLASE-RELATED"/>
    <property type="match status" value="1"/>
</dbReference>
<dbReference type="InterPro" id="IPR002941">
    <property type="entry name" value="DNA_methylase_N4/N6"/>
</dbReference>
<protein>
    <recommendedName>
        <fullName evidence="4">Methyltransferase</fullName>
        <ecNumber evidence="4">2.1.1.-</ecNumber>
    </recommendedName>
</protein>
<organism evidence="6 7">
    <name type="scientific">Gardnerella swidsinskii</name>
    <dbReference type="NCBI Taxonomy" id="2792979"/>
    <lineage>
        <taxon>Bacteria</taxon>
        <taxon>Bacillati</taxon>
        <taxon>Actinomycetota</taxon>
        <taxon>Actinomycetes</taxon>
        <taxon>Bifidobacteriales</taxon>
        <taxon>Bifidobacteriaceae</taxon>
        <taxon>Gardnerella</taxon>
    </lineage>
</organism>
<evidence type="ECO:0000313" key="7">
    <source>
        <dbReference type="Proteomes" id="UP000186260"/>
    </source>
</evidence>